<proteinExistence type="predicted"/>
<accession>A0ABR1Y630</accession>
<sequence length="179" mass="19590">MPFPCTLVGYWVFQQWTRSLTASTKHRAQRAHALSPWCLPYSGPMSPPPITTHCAFCACLVRDIDLLRGNGESGGHGMEASLSTSVYGGGIGDDRRATSSPSGHQSCNGGFPDSATVELHVEEPTRMLQVAGVLALSPPGELFVGKTRHWTRRRASDARVERRLDESGMDMASWLYGKW</sequence>
<reference evidence="2 3" key="1">
    <citation type="journal article" date="2022" name="G3 (Bethesda)">
        <title>Enemy or ally: a genomic approach to elucidate the lifestyle of Phyllosticta citrichinaensis.</title>
        <authorList>
            <person name="Buijs V.A."/>
            <person name="Groenewald J.Z."/>
            <person name="Haridas S."/>
            <person name="LaButti K.M."/>
            <person name="Lipzen A."/>
            <person name="Martin F.M."/>
            <person name="Barry K."/>
            <person name="Grigoriev I.V."/>
            <person name="Crous P.W."/>
            <person name="Seidl M.F."/>
        </authorList>
    </citation>
    <scope>NUCLEOTIDE SEQUENCE [LARGE SCALE GENOMIC DNA]</scope>
    <source>
        <strain evidence="2 3">CBS 129764</strain>
    </source>
</reference>
<protein>
    <submittedName>
        <fullName evidence="2">Uncharacterized protein</fullName>
    </submittedName>
</protein>
<feature type="compositionally biased region" description="Polar residues" evidence="1">
    <location>
        <begin position="98"/>
        <end position="108"/>
    </location>
</feature>
<keyword evidence="3" id="KW-1185">Reference proteome</keyword>
<feature type="region of interest" description="Disordered" evidence="1">
    <location>
        <begin position="90"/>
        <end position="110"/>
    </location>
</feature>
<organism evidence="2 3">
    <name type="scientific">Phyllosticta citrichinensis</name>
    <dbReference type="NCBI Taxonomy" id="1130410"/>
    <lineage>
        <taxon>Eukaryota</taxon>
        <taxon>Fungi</taxon>
        <taxon>Dikarya</taxon>
        <taxon>Ascomycota</taxon>
        <taxon>Pezizomycotina</taxon>
        <taxon>Dothideomycetes</taxon>
        <taxon>Dothideomycetes incertae sedis</taxon>
        <taxon>Botryosphaeriales</taxon>
        <taxon>Phyllostictaceae</taxon>
        <taxon>Phyllosticta</taxon>
    </lineage>
</organism>
<gene>
    <name evidence="2" type="ORF">IWX90DRAFT_16657</name>
</gene>
<name>A0ABR1Y630_9PEZI</name>
<dbReference type="EMBL" id="JBBWUH010000001">
    <property type="protein sequence ID" value="KAK8177367.1"/>
    <property type="molecule type" value="Genomic_DNA"/>
</dbReference>
<evidence type="ECO:0000313" key="2">
    <source>
        <dbReference type="EMBL" id="KAK8177367.1"/>
    </source>
</evidence>
<dbReference type="Proteomes" id="UP001456524">
    <property type="component" value="Unassembled WGS sequence"/>
</dbReference>
<evidence type="ECO:0000313" key="3">
    <source>
        <dbReference type="Proteomes" id="UP001456524"/>
    </source>
</evidence>
<comment type="caution">
    <text evidence="2">The sequence shown here is derived from an EMBL/GenBank/DDBJ whole genome shotgun (WGS) entry which is preliminary data.</text>
</comment>
<evidence type="ECO:0000256" key="1">
    <source>
        <dbReference type="SAM" id="MobiDB-lite"/>
    </source>
</evidence>